<dbReference type="InterPro" id="IPR044922">
    <property type="entry name" value="DUF2063_N_sf"/>
</dbReference>
<name>A0A1H6CHV6_9VIBR</name>
<dbReference type="GO" id="GO:0003677">
    <property type="term" value="F:DNA binding"/>
    <property type="evidence" value="ECO:0007669"/>
    <property type="project" value="UniProtKB-KW"/>
</dbReference>
<sequence>MSLNQLQSQFALALRYQGPADNCNINSDHFSADERMQIYRNNFVISLSEVLEACYPITMKLVGEECFQAMARQHITEQPPESGNVMTYGEGFIETVSQLDNIVSVVPYLTDVMALEWLVDDLNRSSESAIGVSLEPLINMERVADVLHGNLVFHVKPQVHIIESEYAIASLFHAIHQGNIDNLNIHQPEIVLVAKTTPGSPVIYTLFATEYELLRELQLQKPLKLIESSLLTGLAKLFELEILAGFTLLHEDDVRSSV</sequence>
<reference evidence="3" key="1">
    <citation type="submission" date="2016-10" db="EMBL/GenBank/DDBJ databases">
        <authorList>
            <person name="Varghese N."/>
            <person name="Submissions S."/>
        </authorList>
    </citation>
    <scope>NUCLEOTIDE SEQUENCE [LARGE SCALE GENOMIC DNA]</scope>
    <source>
        <strain evidence="3">CGMCC 1.7062</strain>
    </source>
</reference>
<accession>A0A1H6CHV6</accession>
<evidence type="ECO:0000313" key="3">
    <source>
        <dbReference type="Proteomes" id="UP000236721"/>
    </source>
</evidence>
<proteinExistence type="predicted"/>
<gene>
    <name evidence="2" type="ORF">SAMN04488244_14020</name>
</gene>
<keyword evidence="2" id="KW-0238">DNA-binding</keyword>
<protein>
    <submittedName>
        <fullName evidence="2">Putative DNA-binding domain-containing protein</fullName>
    </submittedName>
</protein>
<evidence type="ECO:0000313" key="2">
    <source>
        <dbReference type="EMBL" id="SEG72482.1"/>
    </source>
</evidence>
<keyword evidence="3" id="KW-1185">Reference proteome</keyword>
<evidence type="ECO:0000259" key="1">
    <source>
        <dbReference type="Pfam" id="PF09836"/>
    </source>
</evidence>
<feature type="domain" description="Putative DNA-binding" evidence="1">
    <location>
        <begin position="5"/>
        <end position="94"/>
    </location>
</feature>
<dbReference type="EMBL" id="FNVG01000040">
    <property type="protein sequence ID" value="SEG72482.1"/>
    <property type="molecule type" value="Genomic_DNA"/>
</dbReference>
<organism evidence="2 3">
    <name type="scientific">Vibrio hangzhouensis</name>
    <dbReference type="NCBI Taxonomy" id="462991"/>
    <lineage>
        <taxon>Bacteria</taxon>
        <taxon>Pseudomonadati</taxon>
        <taxon>Pseudomonadota</taxon>
        <taxon>Gammaproteobacteria</taxon>
        <taxon>Vibrionales</taxon>
        <taxon>Vibrionaceae</taxon>
        <taxon>Vibrio</taxon>
    </lineage>
</organism>
<dbReference type="AlphaFoldDB" id="A0A1H6CHV6"/>
<dbReference type="InterPro" id="IPR018640">
    <property type="entry name" value="DUF2063"/>
</dbReference>
<dbReference type="Pfam" id="PF09836">
    <property type="entry name" value="DUF2063"/>
    <property type="match status" value="1"/>
</dbReference>
<dbReference type="Proteomes" id="UP000236721">
    <property type="component" value="Unassembled WGS sequence"/>
</dbReference>
<dbReference type="Gene3D" id="1.10.150.690">
    <property type="entry name" value="DUF2063"/>
    <property type="match status" value="1"/>
</dbReference>